<proteinExistence type="predicted"/>
<evidence type="ECO:0000256" key="1">
    <source>
        <dbReference type="SAM" id="Coils"/>
    </source>
</evidence>
<reference evidence="2" key="1">
    <citation type="submission" date="2023-06" db="EMBL/GenBank/DDBJ databases">
        <authorList>
            <person name="Kurt Z."/>
        </authorList>
    </citation>
    <scope>NUCLEOTIDE SEQUENCE</scope>
</reference>
<evidence type="ECO:0000313" key="2">
    <source>
        <dbReference type="EMBL" id="CAI9977219.1"/>
    </source>
</evidence>
<sequence length="283" mass="33491">MSISKLKVISEQANTQTFVTRKAPDSVLIEDIYRSLAQEFIPENELDICKLSPAHINPIQRECMFRMPGRPKREAMSNFAKFKMQSQCLCRKYGYERARETILRHIDNEFNQLEERFQYKMTKSLQKQIDIDLFSDEVKSHFKSKLQDQSQKFQKEIDELIKQVSHDFFEKSVCPTYLDVQSVQKDINNIIHHIQSIEPDLDQQVQLSTIFIGDYKMIIQKMRFCAASPTFVKSFFNLAEQLERHVKTLNQQLEDQENLIRGRMVQFKELKPDVDLLIKLQQM</sequence>
<dbReference type="AlphaFoldDB" id="A0AA86REY9"/>
<gene>
    <name evidence="3" type="ORF">HINF_LOCUS10301</name>
    <name evidence="2" type="ORF">HINF_LOCUS64864</name>
</gene>
<dbReference type="EMBL" id="CATOUU010001177">
    <property type="protein sequence ID" value="CAI9977219.1"/>
    <property type="molecule type" value="Genomic_DNA"/>
</dbReference>
<accession>A0AA86REY9</accession>
<feature type="coiled-coil region" evidence="1">
    <location>
        <begin position="232"/>
        <end position="259"/>
    </location>
</feature>
<protein>
    <submittedName>
        <fullName evidence="2">Uncharacterized protein</fullName>
    </submittedName>
</protein>
<evidence type="ECO:0000313" key="4">
    <source>
        <dbReference type="Proteomes" id="UP001642409"/>
    </source>
</evidence>
<reference evidence="3 4" key="2">
    <citation type="submission" date="2024-07" db="EMBL/GenBank/DDBJ databases">
        <authorList>
            <person name="Akdeniz Z."/>
        </authorList>
    </citation>
    <scope>NUCLEOTIDE SEQUENCE [LARGE SCALE GENOMIC DNA]</scope>
</reference>
<dbReference type="Proteomes" id="UP001642409">
    <property type="component" value="Unassembled WGS sequence"/>
</dbReference>
<keyword evidence="4" id="KW-1185">Reference proteome</keyword>
<organism evidence="2">
    <name type="scientific">Hexamita inflata</name>
    <dbReference type="NCBI Taxonomy" id="28002"/>
    <lineage>
        <taxon>Eukaryota</taxon>
        <taxon>Metamonada</taxon>
        <taxon>Diplomonadida</taxon>
        <taxon>Hexamitidae</taxon>
        <taxon>Hexamitinae</taxon>
        <taxon>Hexamita</taxon>
    </lineage>
</organism>
<name>A0AA86REY9_9EUKA</name>
<evidence type="ECO:0000313" key="3">
    <source>
        <dbReference type="EMBL" id="CAL5988290.1"/>
    </source>
</evidence>
<dbReference type="EMBL" id="CAXDID020000022">
    <property type="protein sequence ID" value="CAL5988290.1"/>
    <property type="molecule type" value="Genomic_DNA"/>
</dbReference>
<keyword evidence="1" id="KW-0175">Coiled coil</keyword>
<comment type="caution">
    <text evidence="2">The sequence shown here is derived from an EMBL/GenBank/DDBJ whole genome shotgun (WGS) entry which is preliminary data.</text>
</comment>